<name>A0A7M1SZK6_9FLAO</name>
<dbReference type="Proteomes" id="UP000593605">
    <property type="component" value="Chromosome"/>
</dbReference>
<evidence type="ECO:0000313" key="2">
    <source>
        <dbReference type="Proteomes" id="UP000593605"/>
    </source>
</evidence>
<evidence type="ECO:0000313" key="1">
    <source>
        <dbReference type="EMBL" id="QOR72989.1"/>
    </source>
</evidence>
<gene>
    <name evidence="1" type="ORF">IMZ16_05415</name>
</gene>
<dbReference type="EMBL" id="CP063145">
    <property type="protein sequence ID" value="QOR72989.1"/>
    <property type="molecule type" value="Genomic_DNA"/>
</dbReference>
<protein>
    <submittedName>
        <fullName evidence="1">Uncharacterized protein</fullName>
    </submittedName>
</protein>
<dbReference type="RefSeq" id="WP_159430214.1">
    <property type="nucleotide sequence ID" value="NZ_CP063145.1"/>
</dbReference>
<dbReference type="KEGG" id="civ:IMZ16_05415"/>
<proteinExistence type="predicted"/>
<reference evidence="1 2" key="1">
    <citation type="submission" date="2020-10" db="EMBL/GenBank/DDBJ databases">
        <title>Complete genome of Cruoricapor ignavus strain M1214 isolated from the blood culture of a febrile patient.</title>
        <authorList>
            <person name="Guglielmino C.J.D."/>
        </authorList>
    </citation>
    <scope>NUCLEOTIDE SEQUENCE [LARGE SCALE GENOMIC DNA]</scope>
    <source>
        <strain evidence="1 2">M1214</strain>
    </source>
</reference>
<accession>A0A7M1SZK6</accession>
<organism evidence="1 2">
    <name type="scientific">Cruoricaptor ignavus</name>
    <dbReference type="NCBI Taxonomy" id="1118202"/>
    <lineage>
        <taxon>Bacteria</taxon>
        <taxon>Pseudomonadati</taxon>
        <taxon>Bacteroidota</taxon>
        <taxon>Flavobacteriia</taxon>
        <taxon>Flavobacteriales</taxon>
        <taxon>Weeksellaceae</taxon>
        <taxon>Cruoricaptor</taxon>
    </lineage>
</organism>
<sequence length="57" mass="6390">MKNLDREKINICDAIEEAAGRCDLEFADVFSACEDYGLVDEEGNLTEEIQEEYAAAE</sequence>
<dbReference type="AlphaFoldDB" id="A0A7M1SZK6"/>